<protein>
    <submittedName>
        <fullName evidence="1">Uncharacterized protein</fullName>
    </submittedName>
</protein>
<proteinExistence type="predicted"/>
<evidence type="ECO:0000313" key="2">
    <source>
        <dbReference type="Proteomes" id="UP000233766"/>
    </source>
</evidence>
<dbReference type="Proteomes" id="UP000233766">
    <property type="component" value="Unassembled WGS sequence"/>
</dbReference>
<evidence type="ECO:0000313" key="1">
    <source>
        <dbReference type="EMBL" id="PKV80914.1"/>
    </source>
</evidence>
<keyword evidence="2" id="KW-1185">Reference proteome</keyword>
<dbReference type="EMBL" id="PJMW01000002">
    <property type="protein sequence ID" value="PKV80914.1"/>
    <property type="molecule type" value="Genomic_DNA"/>
</dbReference>
<reference evidence="1 2" key="1">
    <citation type="submission" date="2017-12" db="EMBL/GenBank/DDBJ databases">
        <title>Sequencing the genomes of 1000 Actinobacteria strains.</title>
        <authorList>
            <person name="Klenk H.-P."/>
        </authorList>
    </citation>
    <scope>NUCLEOTIDE SEQUENCE [LARGE SCALE GENOMIC DNA]</scope>
    <source>
        <strain evidence="1 2">DSM 44489</strain>
    </source>
</reference>
<dbReference type="AlphaFoldDB" id="A0A2N3VH28"/>
<comment type="caution">
    <text evidence="1">The sequence shown here is derived from an EMBL/GenBank/DDBJ whole genome shotgun (WGS) entry which is preliminary data.</text>
</comment>
<sequence>MTTQRKAPVRKALAPRKTTEQKITAFDELRARAGDRRLGGPSNVAPFEIPGFQPPLIVQWPTSIVERVTLDITNRNADVPGFLYALLGGERLALVLAAVNGQPDPDRLLIGLQLRISDHFLGAGAGDVPGGSPASSTS</sequence>
<dbReference type="OrthoDB" id="4571338at2"/>
<accession>A0A2N3VH28</accession>
<name>A0A2N3VH28_9NOCA</name>
<organism evidence="1 2">
    <name type="scientific">Nocardia fluminea</name>
    <dbReference type="NCBI Taxonomy" id="134984"/>
    <lineage>
        <taxon>Bacteria</taxon>
        <taxon>Bacillati</taxon>
        <taxon>Actinomycetota</taxon>
        <taxon>Actinomycetes</taxon>
        <taxon>Mycobacteriales</taxon>
        <taxon>Nocardiaceae</taxon>
        <taxon>Nocardia</taxon>
    </lineage>
</organism>
<dbReference type="RefSeq" id="WP_143876092.1">
    <property type="nucleotide sequence ID" value="NZ_PJMW01000002.1"/>
</dbReference>
<gene>
    <name evidence="1" type="ORF">ATK86_5351</name>
</gene>